<evidence type="ECO:0000256" key="2">
    <source>
        <dbReference type="PIRSR" id="PIRSR613078-1"/>
    </source>
</evidence>
<reference evidence="5 6" key="1">
    <citation type="journal article" date="2015" name="Plant Cell">
        <title>Oil accumulation by the oleaginous diatom Fistulifera solaris as revealed by the genome and transcriptome.</title>
        <authorList>
            <person name="Tanaka T."/>
            <person name="Maeda Y."/>
            <person name="Veluchamy A."/>
            <person name="Tanaka M."/>
            <person name="Abida H."/>
            <person name="Marechal E."/>
            <person name="Bowler C."/>
            <person name="Muto M."/>
            <person name="Sunaga Y."/>
            <person name="Tanaka M."/>
            <person name="Yoshino T."/>
            <person name="Taniguchi T."/>
            <person name="Fukuda Y."/>
            <person name="Nemoto M."/>
            <person name="Matsumoto M."/>
            <person name="Wong P.S."/>
            <person name="Aburatani S."/>
            <person name="Fujibuchi W."/>
        </authorList>
    </citation>
    <scope>NUCLEOTIDE SEQUENCE [LARGE SCALE GENOMIC DNA]</scope>
    <source>
        <strain evidence="5 6">JPCC DA0580</strain>
    </source>
</reference>
<feature type="compositionally biased region" description="Low complexity" evidence="4">
    <location>
        <begin position="7"/>
        <end position="20"/>
    </location>
</feature>
<sequence length="295" mass="33347">MSSDAVPQPSTSQPQKQQTQRRLSLRLFLIRHGETESNVQKIVIGQSDSPLTVKGIEQAKALGEQLAESHPRSFWRIYSSDLPRAQHTTQLIIEKRSSVPPTRFDPRLRELARGAREGLPKVLSEMEAFSERERLGIMDPIPRFETPEEGWSRVSDWLDEVMEDVVQESGHVIVPETSDNGKKDTRDDGDKVLNVLVISHSGLLRIFLERLLGTQRLQQHPEARFEEKNGVPALSIPNSSLTILNIDLSPRESEISDDHDENDAENRQSRIASDAVLIEHLTSTEHYSRMQVAAL</sequence>
<dbReference type="InterPro" id="IPR051695">
    <property type="entry name" value="Phosphoglycerate_Mutase"/>
</dbReference>
<dbReference type="InParanoid" id="A0A1Z5KFH7"/>
<dbReference type="PANTHER" id="PTHR46517:SF1">
    <property type="entry name" value="FRUCTOSE-2,6-BISPHOSPHATASE TIGAR"/>
    <property type="match status" value="1"/>
</dbReference>
<dbReference type="GO" id="GO:0045820">
    <property type="term" value="P:negative regulation of glycolytic process"/>
    <property type="evidence" value="ECO:0007669"/>
    <property type="project" value="TreeGrafter"/>
</dbReference>
<evidence type="ECO:0000313" key="6">
    <source>
        <dbReference type="Proteomes" id="UP000198406"/>
    </source>
</evidence>
<feature type="binding site" evidence="3">
    <location>
        <begin position="31"/>
        <end position="38"/>
    </location>
    <ligand>
        <name>substrate</name>
    </ligand>
</feature>
<dbReference type="Pfam" id="PF00300">
    <property type="entry name" value="His_Phos_1"/>
    <property type="match status" value="1"/>
</dbReference>
<dbReference type="CDD" id="cd07067">
    <property type="entry name" value="HP_PGM_like"/>
    <property type="match status" value="1"/>
</dbReference>
<organism evidence="5 6">
    <name type="scientific">Fistulifera solaris</name>
    <name type="common">Oleaginous diatom</name>
    <dbReference type="NCBI Taxonomy" id="1519565"/>
    <lineage>
        <taxon>Eukaryota</taxon>
        <taxon>Sar</taxon>
        <taxon>Stramenopiles</taxon>
        <taxon>Ochrophyta</taxon>
        <taxon>Bacillariophyta</taxon>
        <taxon>Bacillariophyceae</taxon>
        <taxon>Bacillariophycidae</taxon>
        <taxon>Naviculales</taxon>
        <taxon>Naviculaceae</taxon>
        <taxon>Fistulifera</taxon>
    </lineage>
</organism>
<dbReference type="AlphaFoldDB" id="A0A1Z5KFH7"/>
<comment type="caution">
    <text evidence="5">The sequence shown here is derived from an EMBL/GenBank/DDBJ whole genome shotgun (WGS) entry which is preliminary data.</text>
</comment>
<dbReference type="SMART" id="SM00855">
    <property type="entry name" value="PGAM"/>
    <property type="match status" value="1"/>
</dbReference>
<dbReference type="InterPro" id="IPR001345">
    <property type="entry name" value="PG/BPGM_mutase_AS"/>
</dbReference>
<gene>
    <name evidence="5" type="ORF">FisN_6Hh410</name>
</gene>
<name>A0A1Z5KFH7_FISSO</name>
<dbReference type="EC" id="3.1.3.46" evidence="5"/>
<dbReference type="GO" id="GO:0043456">
    <property type="term" value="P:regulation of pentose-phosphate shunt"/>
    <property type="evidence" value="ECO:0007669"/>
    <property type="project" value="TreeGrafter"/>
</dbReference>
<keyword evidence="1 5" id="KW-0378">Hydrolase</keyword>
<proteinExistence type="predicted"/>
<evidence type="ECO:0000256" key="4">
    <source>
        <dbReference type="SAM" id="MobiDB-lite"/>
    </source>
</evidence>
<feature type="binding site" evidence="3">
    <location>
        <position position="84"/>
    </location>
    <ligand>
        <name>substrate</name>
    </ligand>
</feature>
<evidence type="ECO:0000256" key="1">
    <source>
        <dbReference type="ARBA" id="ARBA00022801"/>
    </source>
</evidence>
<feature type="region of interest" description="Disordered" evidence="4">
    <location>
        <begin position="1"/>
        <end position="20"/>
    </location>
</feature>
<dbReference type="OrthoDB" id="354304at2759"/>
<feature type="active site" description="Tele-phosphohistidine intermediate" evidence="2">
    <location>
        <position position="32"/>
    </location>
</feature>
<feature type="binding site" evidence="3">
    <location>
        <position position="121"/>
    </location>
    <ligand>
        <name>substrate</name>
    </ligand>
</feature>
<dbReference type="InterPro" id="IPR029033">
    <property type="entry name" value="His_PPase_superfam"/>
</dbReference>
<keyword evidence="6" id="KW-1185">Reference proteome</keyword>
<dbReference type="EMBL" id="BDSP01000216">
    <property type="protein sequence ID" value="GAX24821.1"/>
    <property type="molecule type" value="Genomic_DNA"/>
</dbReference>
<evidence type="ECO:0000313" key="5">
    <source>
        <dbReference type="EMBL" id="GAX24821.1"/>
    </source>
</evidence>
<dbReference type="PROSITE" id="PS00175">
    <property type="entry name" value="PG_MUTASE"/>
    <property type="match status" value="1"/>
</dbReference>
<dbReference type="GO" id="GO:0005829">
    <property type="term" value="C:cytosol"/>
    <property type="evidence" value="ECO:0007669"/>
    <property type="project" value="TreeGrafter"/>
</dbReference>
<dbReference type="PANTHER" id="PTHR46517">
    <property type="entry name" value="FRUCTOSE-2,6-BISPHOSPHATASE TIGAR"/>
    <property type="match status" value="1"/>
</dbReference>
<feature type="active site" description="Proton donor/acceptor" evidence="2">
    <location>
        <position position="110"/>
    </location>
</feature>
<evidence type="ECO:0000256" key="3">
    <source>
        <dbReference type="PIRSR" id="PIRSR613078-2"/>
    </source>
</evidence>
<protein>
    <submittedName>
        <fullName evidence="5">Fructose-2,6-bisphosphatase</fullName>
        <ecNumber evidence="5">3.1.3.46</ecNumber>
    </submittedName>
</protein>
<dbReference type="Proteomes" id="UP000198406">
    <property type="component" value="Unassembled WGS sequence"/>
</dbReference>
<accession>A0A1Z5KFH7</accession>
<dbReference type="InterPro" id="IPR013078">
    <property type="entry name" value="His_Pase_superF_clade-1"/>
</dbReference>
<dbReference type="Gene3D" id="3.40.50.1240">
    <property type="entry name" value="Phosphoglycerate mutase-like"/>
    <property type="match status" value="1"/>
</dbReference>
<dbReference type="SUPFAM" id="SSF53254">
    <property type="entry name" value="Phosphoglycerate mutase-like"/>
    <property type="match status" value="1"/>
</dbReference>
<dbReference type="GO" id="GO:0004331">
    <property type="term" value="F:fructose-2,6-bisphosphate 2-phosphatase activity"/>
    <property type="evidence" value="ECO:0007669"/>
    <property type="project" value="UniProtKB-EC"/>
</dbReference>